<proteinExistence type="predicted"/>
<feature type="chain" id="PRO_5035741812" description="Secreted protein" evidence="1">
    <location>
        <begin position="26"/>
        <end position="109"/>
    </location>
</feature>
<evidence type="ECO:0000313" key="3">
    <source>
        <dbReference type="Proteomes" id="UP000825935"/>
    </source>
</evidence>
<name>A0A8T2V059_CERRI</name>
<reference evidence="2" key="1">
    <citation type="submission" date="2021-08" db="EMBL/GenBank/DDBJ databases">
        <title>WGS assembly of Ceratopteris richardii.</title>
        <authorList>
            <person name="Marchant D.B."/>
            <person name="Chen G."/>
            <person name="Jenkins J."/>
            <person name="Shu S."/>
            <person name="Leebens-Mack J."/>
            <person name="Grimwood J."/>
            <person name="Schmutz J."/>
            <person name="Soltis P."/>
            <person name="Soltis D."/>
            <person name="Chen Z.-H."/>
        </authorList>
    </citation>
    <scope>NUCLEOTIDE SEQUENCE</scope>
    <source>
        <strain evidence="2">Whitten #5841</strain>
        <tissue evidence="2">Leaf</tissue>
    </source>
</reference>
<dbReference type="EMBL" id="CM035410">
    <property type="protein sequence ID" value="KAH7437639.1"/>
    <property type="molecule type" value="Genomic_DNA"/>
</dbReference>
<dbReference type="AlphaFoldDB" id="A0A8T2V059"/>
<keyword evidence="1" id="KW-0732">Signal</keyword>
<gene>
    <name evidence="2" type="ORF">KP509_05G082300</name>
</gene>
<accession>A0A8T2V059</accession>
<keyword evidence="3" id="KW-1185">Reference proteome</keyword>
<protein>
    <recommendedName>
        <fullName evidence="4">Secreted protein</fullName>
    </recommendedName>
</protein>
<comment type="caution">
    <text evidence="2">The sequence shown here is derived from an EMBL/GenBank/DDBJ whole genome shotgun (WGS) entry which is preliminary data.</text>
</comment>
<evidence type="ECO:0000256" key="1">
    <source>
        <dbReference type="SAM" id="SignalP"/>
    </source>
</evidence>
<organism evidence="2 3">
    <name type="scientific">Ceratopteris richardii</name>
    <name type="common">Triangle waterfern</name>
    <dbReference type="NCBI Taxonomy" id="49495"/>
    <lineage>
        <taxon>Eukaryota</taxon>
        <taxon>Viridiplantae</taxon>
        <taxon>Streptophyta</taxon>
        <taxon>Embryophyta</taxon>
        <taxon>Tracheophyta</taxon>
        <taxon>Polypodiopsida</taxon>
        <taxon>Polypodiidae</taxon>
        <taxon>Polypodiales</taxon>
        <taxon>Pteridineae</taxon>
        <taxon>Pteridaceae</taxon>
        <taxon>Parkerioideae</taxon>
        <taxon>Ceratopteris</taxon>
    </lineage>
</organism>
<feature type="signal peptide" evidence="1">
    <location>
        <begin position="1"/>
        <end position="25"/>
    </location>
</feature>
<evidence type="ECO:0000313" key="2">
    <source>
        <dbReference type="EMBL" id="KAH7437639.1"/>
    </source>
</evidence>
<evidence type="ECO:0008006" key="4">
    <source>
        <dbReference type="Google" id="ProtNLM"/>
    </source>
</evidence>
<sequence>MWVEMASVNFALLIILNCSTVRTQGDVDCSRKQHDEALTSIRKSQSNAEHESERQNTGKIILFNLFSNFKHLFSEQILIETCLSGIGYLKVMDLLLMRELSLTKDFYVL</sequence>
<dbReference type="Proteomes" id="UP000825935">
    <property type="component" value="Chromosome 5"/>
</dbReference>